<dbReference type="PANTHER" id="PTHR10465:SF0">
    <property type="entry name" value="SARCALUMENIN"/>
    <property type="match status" value="1"/>
</dbReference>
<evidence type="ECO:0000313" key="7">
    <source>
        <dbReference type="EMBL" id="SNR35223.1"/>
    </source>
</evidence>
<evidence type="ECO:0000259" key="6">
    <source>
        <dbReference type="Pfam" id="PF00350"/>
    </source>
</evidence>
<evidence type="ECO:0000256" key="1">
    <source>
        <dbReference type="ARBA" id="ARBA00004370"/>
    </source>
</evidence>
<name>A0A238VNA8_9PSEU</name>
<evidence type="ECO:0000256" key="2">
    <source>
        <dbReference type="ARBA" id="ARBA00022741"/>
    </source>
</evidence>
<accession>A0A238VNA8</accession>
<dbReference type="Proteomes" id="UP000198348">
    <property type="component" value="Unassembled WGS sequence"/>
</dbReference>
<dbReference type="GO" id="GO:0016020">
    <property type="term" value="C:membrane"/>
    <property type="evidence" value="ECO:0007669"/>
    <property type="project" value="UniProtKB-SubCell"/>
</dbReference>
<evidence type="ECO:0000313" key="8">
    <source>
        <dbReference type="Proteomes" id="UP000198348"/>
    </source>
</evidence>
<dbReference type="Pfam" id="PF00350">
    <property type="entry name" value="Dynamin_N"/>
    <property type="match status" value="1"/>
</dbReference>
<evidence type="ECO:0000256" key="5">
    <source>
        <dbReference type="ARBA" id="ARBA00023136"/>
    </source>
</evidence>
<dbReference type="OrthoDB" id="4379468at2"/>
<dbReference type="Gene3D" id="3.40.50.300">
    <property type="entry name" value="P-loop containing nucleotide triphosphate hydrolases"/>
    <property type="match status" value="1"/>
</dbReference>
<dbReference type="InterPro" id="IPR045063">
    <property type="entry name" value="Dynamin_N"/>
</dbReference>
<reference evidence="7 8" key="1">
    <citation type="submission" date="2017-06" db="EMBL/GenBank/DDBJ databases">
        <authorList>
            <person name="Kim H.J."/>
            <person name="Triplett B.A."/>
        </authorList>
    </citation>
    <scope>NUCLEOTIDE SEQUENCE [LARGE SCALE GENOMIC DNA]</scope>
    <source>
        <strain evidence="7 8">DSM 45207</strain>
    </source>
</reference>
<comment type="subcellular location">
    <subcellularLocation>
        <location evidence="1">Membrane</location>
    </subcellularLocation>
</comment>
<dbReference type="PANTHER" id="PTHR10465">
    <property type="entry name" value="TRANSMEMBRANE GTPASE FZO1"/>
    <property type="match status" value="1"/>
</dbReference>
<dbReference type="InterPro" id="IPR027417">
    <property type="entry name" value="P-loop_NTPase"/>
</dbReference>
<dbReference type="RefSeq" id="WP_089299945.1">
    <property type="nucleotide sequence ID" value="NZ_FZNW01000003.1"/>
</dbReference>
<dbReference type="GO" id="GO:0003924">
    <property type="term" value="F:GTPase activity"/>
    <property type="evidence" value="ECO:0007669"/>
    <property type="project" value="InterPro"/>
</dbReference>
<dbReference type="SUPFAM" id="SSF52540">
    <property type="entry name" value="P-loop containing nucleoside triphosphate hydrolases"/>
    <property type="match status" value="1"/>
</dbReference>
<gene>
    <name evidence="7" type="ORF">SAMN06265360_10369</name>
</gene>
<dbReference type="GO" id="GO:0008053">
    <property type="term" value="P:mitochondrial fusion"/>
    <property type="evidence" value="ECO:0007669"/>
    <property type="project" value="TreeGrafter"/>
</dbReference>
<evidence type="ECO:0000256" key="3">
    <source>
        <dbReference type="ARBA" id="ARBA00022801"/>
    </source>
</evidence>
<dbReference type="InterPro" id="IPR027094">
    <property type="entry name" value="Mitofusin_fam"/>
</dbReference>
<proteinExistence type="predicted"/>
<keyword evidence="4" id="KW-0342">GTP-binding</keyword>
<keyword evidence="3" id="KW-0378">Hydrolase</keyword>
<keyword evidence="2" id="KW-0547">Nucleotide-binding</keyword>
<organism evidence="7 8">
    <name type="scientific">Haloechinothrix alba</name>
    <dbReference type="NCBI Taxonomy" id="664784"/>
    <lineage>
        <taxon>Bacteria</taxon>
        <taxon>Bacillati</taxon>
        <taxon>Actinomycetota</taxon>
        <taxon>Actinomycetes</taxon>
        <taxon>Pseudonocardiales</taxon>
        <taxon>Pseudonocardiaceae</taxon>
        <taxon>Haloechinothrix</taxon>
    </lineage>
</organism>
<dbReference type="EMBL" id="FZNW01000003">
    <property type="protein sequence ID" value="SNR35223.1"/>
    <property type="molecule type" value="Genomic_DNA"/>
</dbReference>
<protein>
    <submittedName>
        <fullName evidence="7">Dynamin family protein</fullName>
    </submittedName>
</protein>
<dbReference type="GO" id="GO:0005525">
    <property type="term" value="F:GTP binding"/>
    <property type="evidence" value="ECO:0007669"/>
    <property type="project" value="UniProtKB-KW"/>
</dbReference>
<keyword evidence="8" id="KW-1185">Reference proteome</keyword>
<keyword evidence="5" id="KW-0472">Membrane</keyword>
<sequence length="504" mass="54631">MIAPPHGETPGRGAPATLLDDARGALDAAVPVYAGTGDAARLAEIRRRLDEPLRVAVAGRVKAGKSTLLNALAAERLAPTDAGECTRIVTWYRDGHTYRVVAHPVDGEPQQLRFDRDGGAIEVHLDGLAAESVASLEVTWPSQALRAATLIDTPGIGSLSEQSARRTWDLLTPTEDETPADAVLYLLRHLHSSDLEFLRAFHDTEVSQPNPVNAIGILSRADELGVGRLDAMDSARTIADRMATEQNVRRVVQTVLPIAGLLAETAATVTETEVAQLRRVAAVPVREADELLLSADRFAQRMPELGLTSIEREWLLDRFGLFGLRLATTLLRHQAVSTATELAGQLAERSGIGQLREVLTSLFFERRDVLKSRSALLALDALLRVRPRPGSERVSVEVERVLASAHPFQELRVLSAVRAGWVTGRGDVLGELERIIGGEGGALHQRLECPPEAGTQDLATAASEALQRWQRRAENPMTPHELAVAARVAVRTCEGMLAELGWGR</sequence>
<evidence type="ECO:0000256" key="4">
    <source>
        <dbReference type="ARBA" id="ARBA00023134"/>
    </source>
</evidence>
<dbReference type="AlphaFoldDB" id="A0A238VNA8"/>
<feature type="domain" description="Dynamin N-terminal" evidence="6">
    <location>
        <begin position="55"/>
        <end position="189"/>
    </location>
</feature>